<dbReference type="NCBIfam" id="TIGR02414">
    <property type="entry name" value="pepN_proteo"/>
    <property type="match status" value="1"/>
</dbReference>
<evidence type="ECO:0000256" key="10">
    <source>
        <dbReference type="ARBA" id="ARBA00022833"/>
    </source>
</evidence>
<dbReference type="GO" id="GO:0016285">
    <property type="term" value="F:alanyl aminopeptidase activity"/>
    <property type="evidence" value="ECO:0007669"/>
    <property type="project" value="UniProtKB-EC"/>
</dbReference>
<evidence type="ECO:0000259" key="14">
    <source>
        <dbReference type="Pfam" id="PF01433"/>
    </source>
</evidence>
<evidence type="ECO:0000256" key="8">
    <source>
        <dbReference type="ARBA" id="ARBA00022723"/>
    </source>
</evidence>
<comment type="cofactor">
    <cofactor evidence="2">
        <name>Zn(2+)</name>
        <dbReference type="ChEBI" id="CHEBI:29105"/>
    </cofactor>
</comment>
<evidence type="ECO:0000313" key="19">
    <source>
        <dbReference type="Proteomes" id="UP000196573"/>
    </source>
</evidence>
<evidence type="ECO:0000256" key="11">
    <source>
        <dbReference type="ARBA" id="ARBA00023049"/>
    </source>
</evidence>
<dbReference type="SUPFAM" id="SSF55486">
    <property type="entry name" value="Metalloproteases ('zincins'), catalytic domain"/>
    <property type="match status" value="1"/>
</dbReference>
<comment type="similarity">
    <text evidence="3">Belongs to the peptidase M1 family.</text>
</comment>
<dbReference type="PRINTS" id="PR00756">
    <property type="entry name" value="ALADIPTASE"/>
</dbReference>
<evidence type="ECO:0000256" key="4">
    <source>
        <dbReference type="ARBA" id="ARBA00012564"/>
    </source>
</evidence>
<dbReference type="GO" id="GO:0006508">
    <property type="term" value="P:proteolysis"/>
    <property type="evidence" value="ECO:0007669"/>
    <property type="project" value="UniProtKB-UniRule"/>
</dbReference>
<evidence type="ECO:0000259" key="16">
    <source>
        <dbReference type="Pfam" id="PF17432"/>
    </source>
</evidence>
<dbReference type="Pfam" id="PF17900">
    <property type="entry name" value="Peptidase_M1_N"/>
    <property type="match status" value="1"/>
</dbReference>
<dbReference type="Gene3D" id="2.60.40.1730">
    <property type="entry name" value="tricorn interacting facor f3 domain"/>
    <property type="match status" value="1"/>
</dbReference>
<dbReference type="Gene3D" id="1.10.390.10">
    <property type="entry name" value="Neutral Protease Domain 2"/>
    <property type="match status" value="1"/>
</dbReference>
<organism evidence="18 19">
    <name type="scientific">Parendozoicomonas haliclonae</name>
    <dbReference type="NCBI Taxonomy" id="1960125"/>
    <lineage>
        <taxon>Bacteria</taxon>
        <taxon>Pseudomonadati</taxon>
        <taxon>Pseudomonadota</taxon>
        <taxon>Gammaproteobacteria</taxon>
        <taxon>Oceanospirillales</taxon>
        <taxon>Endozoicomonadaceae</taxon>
        <taxon>Parendozoicomonas</taxon>
    </lineage>
</organism>
<evidence type="ECO:0000313" key="18">
    <source>
        <dbReference type="EMBL" id="SMA49270.1"/>
    </source>
</evidence>
<dbReference type="EC" id="3.4.11.2" evidence="4 13"/>
<dbReference type="Pfam" id="PF17432">
    <property type="entry name" value="DUF3458_C"/>
    <property type="match status" value="1"/>
</dbReference>
<dbReference type="SUPFAM" id="SSF63737">
    <property type="entry name" value="Leukotriene A4 hydrolase N-terminal domain"/>
    <property type="match status" value="1"/>
</dbReference>
<dbReference type="Gene3D" id="3.30.2010.30">
    <property type="match status" value="1"/>
</dbReference>
<dbReference type="Proteomes" id="UP000196573">
    <property type="component" value="Unassembled WGS sequence"/>
</dbReference>
<dbReference type="InterPro" id="IPR012779">
    <property type="entry name" value="Peptidase_M1_pepN"/>
</dbReference>
<keyword evidence="9 18" id="KW-0378">Hydrolase</keyword>
<evidence type="ECO:0000256" key="13">
    <source>
        <dbReference type="NCBIfam" id="TIGR02414"/>
    </source>
</evidence>
<evidence type="ECO:0000256" key="9">
    <source>
        <dbReference type="ARBA" id="ARBA00022801"/>
    </source>
</evidence>
<dbReference type="InterPro" id="IPR042097">
    <property type="entry name" value="Aminopeptidase_N-like_N_sf"/>
</dbReference>
<dbReference type="GO" id="GO:0008270">
    <property type="term" value="F:zinc ion binding"/>
    <property type="evidence" value="ECO:0007669"/>
    <property type="project" value="InterPro"/>
</dbReference>
<dbReference type="EMBL" id="FWPT01000007">
    <property type="protein sequence ID" value="SMA49270.1"/>
    <property type="molecule type" value="Genomic_DNA"/>
</dbReference>
<keyword evidence="10" id="KW-0862">Zinc</keyword>
<proteinExistence type="inferred from homology"/>
<dbReference type="FunFam" id="2.60.40.1840:FF:000001">
    <property type="entry name" value="Aminopeptidase N"/>
    <property type="match status" value="1"/>
</dbReference>
<dbReference type="InterPro" id="IPR001930">
    <property type="entry name" value="Peptidase_M1"/>
</dbReference>
<dbReference type="InterPro" id="IPR014782">
    <property type="entry name" value="Peptidase_M1_dom"/>
</dbReference>
<dbReference type="Gene3D" id="1.25.50.10">
    <property type="entry name" value="Peptidase M1, alanyl aminopeptidase, C-terminal domain"/>
    <property type="match status" value="1"/>
</dbReference>
<keyword evidence="6 18" id="KW-0031">Aminopeptidase</keyword>
<dbReference type="InterPro" id="IPR038438">
    <property type="entry name" value="PepN_Ig-like_sf"/>
</dbReference>
<dbReference type="Gene3D" id="2.60.40.1840">
    <property type="match status" value="1"/>
</dbReference>
<feature type="domain" description="Peptidase M1 membrane alanine aminopeptidase" evidence="14">
    <location>
        <begin position="233"/>
        <end position="446"/>
    </location>
</feature>
<gene>
    <name evidence="18" type="primary">pepN</name>
    <name evidence="18" type="ORF">EHSB41UT_03151</name>
</gene>
<accession>A0A1X7AM29</accession>
<protein>
    <recommendedName>
        <fullName evidence="5 13">Aminopeptidase N</fullName>
        <ecNumber evidence="4 13">3.4.11.2</ecNumber>
    </recommendedName>
</protein>
<evidence type="ECO:0000256" key="5">
    <source>
        <dbReference type="ARBA" id="ARBA00015611"/>
    </source>
</evidence>
<evidence type="ECO:0000256" key="12">
    <source>
        <dbReference type="ARBA" id="ARBA00059739"/>
    </source>
</evidence>
<dbReference type="GO" id="GO:0008237">
    <property type="term" value="F:metallopeptidase activity"/>
    <property type="evidence" value="ECO:0007669"/>
    <property type="project" value="UniProtKB-UniRule"/>
</dbReference>
<name>A0A1X7AM29_9GAMM</name>
<dbReference type="FunFam" id="1.10.390.10:FF:000002">
    <property type="entry name" value="Aminopeptidase N"/>
    <property type="match status" value="1"/>
</dbReference>
<evidence type="ECO:0000259" key="15">
    <source>
        <dbReference type="Pfam" id="PF11940"/>
    </source>
</evidence>
<keyword evidence="7" id="KW-0645">Protease</keyword>
<feature type="domain" description="Aminopeptidase N-like N-terminal" evidence="17">
    <location>
        <begin position="82"/>
        <end position="193"/>
    </location>
</feature>
<keyword evidence="19" id="KW-1185">Reference proteome</keyword>
<dbReference type="FunFam" id="2.60.40.1730:FF:000005">
    <property type="entry name" value="Aminopeptidase N"/>
    <property type="match status" value="1"/>
</dbReference>
<evidence type="ECO:0000256" key="6">
    <source>
        <dbReference type="ARBA" id="ARBA00022438"/>
    </source>
</evidence>
<dbReference type="OrthoDB" id="100605at2"/>
<feature type="domain" description="Peptidase M1 alanyl aminopeptidase C-terminal" evidence="16">
    <location>
        <begin position="554"/>
        <end position="879"/>
    </location>
</feature>
<dbReference type="CDD" id="cd09600">
    <property type="entry name" value="M1_APN"/>
    <property type="match status" value="1"/>
</dbReference>
<dbReference type="InterPro" id="IPR037144">
    <property type="entry name" value="Peptidase_M1_pepN_C_sf"/>
</dbReference>
<dbReference type="FunFam" id="3.30.2010.30:FF:000002">
    <property type="entry name" value="Putative aminopeptidase N"/>
    <property type="match status" value="1"/>
</dbReference>
<comment type="function">
    <text evidence="12">Aminopeptidase N is involved in the degradation of intracellular peptides generated by protein breakdown during normal growth as well as in response to nutrient starvation.</text>
</comment>
<dbReference type="InterPro" id="IPR024601">
    <property type="entry name" value="Peptidase_M1_pepN_C"/>
</dbReference>
<keyword evidence="8" id="KW-0479">Metal-binding</keyword>
<dbReference type="PANTHER" id="PTHR46322:SF1">
    <property type="entry name" value="PUROMYCIN-SENSITIVE AMINOPEPTIDASE"/>
    <property type="match status" value="1"/>
</dbReference>
<evidence type="ECO:0000256" key="3">
    <source>
        <dbReference type="ARBA" id="ARBA00010136"/>
    </source>
</evidence>
<dbReference type="Pfam" id="PF01433">
    <property type="entry name" value="Peptidase_M1"/>
    <property type="match status" value="1"/>
</dbReference>
<dbReference type="RefSeq" id="WP_087111574.1">
    <property type="nucleotide sequence ID" value="NZ_CBCSCN010000007.1"/>
</dbReference>
<feature type="domain" description="Peptidase M1 alanyl aminopeptidase Ig-like fold" evidence="15">
    <location>
        <begin position="451"/>
        <end position="550"/>
    </location>
</feature>
<dbReference type="InterPro" id="IPR027268">
    <property type="entry name" value="Peptidase_M4/M1_CTD_sf"/>
</dbReference>
<evidence type="ECO:0000256" key="1">
    <source>
        <dbReference type="ARBA" id="ARBA00000098"/>
    </source>
</evidence>
<dbReference type="AlphaFoldDB" id="A0A1X7AM29"/>
<dbReference type="InterPro" id="IPR035414">
    <property type="entry name" value="Peptidase_M1_pepN_Ig-like"/>
</dbReference>
<evidence type="ECO:0000256" key="7">
    <source>
        <dbReference type="ARBA" id="ARBA00022670"/>
    </source>
</evidence>
<dbReference type="PANTHER" id="PTHR46322">
    <property type="entry name" value="PUROMYCIN-SENSITIVE AMINOPEPTIDASE"/>
    <property type="match status" value="1"/>
</dbReference>
<evidence type="ECO:0000259" key="17">
    <source>
        <dbReference type="Pfam" id="PF17900"/>
    </source>
</evidence>
<dbReference type="InterPro" id="IPR045357">
    <property type="entry name" value="Aminopeptidase_N-like_N"/>
</dbReference>
<dbReference type="Pfam" id="PF11940">
    <property type="entry name" value="DUF3458"/>
    <property type="match status" value="1"/>
</dbReference>
<sequence>MKDAQPRAIYLKDYQQPDYWIETTALSFELGEESTLVTSTLNFKLNDTKTHAQLPELTLVGENMELVSVAIDGAVLSGDQYKVDSEQLVLQPQSEAFETYIVTRIKPQENTSLEGLYKSGGMFCTQCEAEGFRKITYYLDRPDVMSIFTTTVIGDKDKYPVLLSNGNAIERKDLDDGRHMVTWNDPFKKPAYLFALVGGNLEFIEDTFTTMSGREVTLRIFVEPHNITKCDHAMRSLKKSMKWDEEVYGREYDLDIFMIVAVDDFNMGAMENKGLNIFNSTCVLARPDNATDAAHERIDAIVAHEYFHNWSGNRVTCRDWFQLSLKEGFTVFRDAEYTADMYSRTVKRIQDVNFLRSAQFVEDAGPMAHPIRPESFIEISNFYTLTVYEKGAEVVRMIHSIVGSEGFRKGSDLYFDRHDGQAVTTEDFVAAMEDANGVDLSQFKRWYSQAGTPVLDVSDSYDEDAQEYSLTIKQSCPATPGQDTKLPFHIPVAIGLLDGEGEPMPLNGEGETTVVLDLKEPEQTFTFKADERPLPSLLRGFSAPVKVNYDYSREDLIFLMSHDEDGFNRWDSCQRLAINVLMELVADIQAGRELAVDPQLLAAYGKVLADESLDLAMIAEMLLLPSETLLAEQMDVIDVDAIHQAREFVRGAIAEAHKERLQQIYNSLNVDKPYQAEPEDIAERRLKNIALSYLVELDDAASVELAQAQFAAASNMTDSIAALSNLIGAVHESGKAVAEQALAEFAEKWADDTNVMNMWFSTQVTDSRFGTLAKVRELMEHPGFDKKNPNKMRSLVSGYCSGNLVNFHNISGESYEFLADEVIRIDALNPQLASRLINPLTRWKRYDEKRRELMLAALKRIQQQDLSKDLFEVVSKSLA</sequence>
<evidence type="ECO:0000256" key="2">
    <source>
        <dbReference type="ARBA" id="ARBA00001947"/>
    </source>
</evidence>
<comment type="catalytic activity">
    <reaction evidence="1">
        <text>Release of an N-terminal amino acid, Xaa-|-Yaa- from a peptide, amide or arylamide. Xaa is preferably Ala, but may be most amino acids including Pro (slow action). When a terminal hydrophobic residue is followed by a prolyl residue, the two may be released as an intact Xaa-Pro dipeptide.</text>
        <dbReference type="EC" id="3.4.11.2"/>
    </reaction>
</comment>
<keyword evidence="11" id="KW-0482">Metalloprotease</keyword>
<reference evidence="18 19" key="1">
    <citation type="submission" date="2017-03" db="EMBL/GenBank/DDBJ databases">
        <authorList>
            <person name="Afonso C.L."/>
            <person name="Miller P.J."/>
            <person name="Scott M.A."/>
            <person name="Spackman E."/>
            <person name="Goraichik I."/>
            <person name="Dimitrov K.M."/>
            <person name="Suarez D.L."/>
            <person name="Swayne D.E."/>
        </authorList>
    </citation>
    <scope>NUCLEOTIDE SEQUENCE [LARGE SCALE GENOMIC DNA]</scope>
    <source>
        <strain evidence="18">SB41UT1</strain>
    </source>
</reference>